<dbReference type="Gene3D" id="3.30.1200.10">
    <property type="entry name" value="YggU-like"/>
    <property type="match status" value="1"/>
</dbReference>
<dbReference type="InterPro" id="IPR036591">
    <property type="entry name" value="YggU-like_sf"/>
</dbReference>
<dbReference type="AlphaFoldDB" id="A0A1R3WPH7"/>
<dbReference type="RefSeq" id="WP_076650086.1">
    <property type="nucleotide sequence ID" value="NZ_DAIPDV010000033.1"/>
</dbReference>
<evidence type="ECO:0000313" key="3">
    <source>
        <dbReference type="EMBL" id="SIT80158.1"/>
    </source>
</evidence>
<dbReference type="InterPro" id="IPR003746">
    <property type="entry name" value="DUF167"/>
</dbReference>
<keyword evidence="4" id="KW-1185">Reference proteome</keyword>
<dbReference type="STRING" id="515897.SAMN05421849_1263"/>
<organism evidence="3 4">
    <name type="scientific">Pontibaca methylaminivorans</name>
    <dbReference type="NCBI Taxonomy" id="515897"/>
    <lineage>
        <taxon>Bacteria</taxon>
        <taxon>Pseudomonadati</taxon>
        <taxon>Pseudomonadota</taxon>
        <taxon>Alphaproteobacteria</taxon>
        <taxon>Rhodobacterales</taxon>
        <taxon>Roseobacteraceae</taxon>
        <taxon>Pontibaca</taxon>
    </lineage>
</organism>
<dbReference type="PANTHER" id="PTHR13420">
    <property type="entry name" value="UPF0235 PROTEIN C15ORF40"/>
    <property type="match status" value="1"/>
</dbReference>
<dbReference type="Pfam" id="PF02594">
    <property type="entry name" value="DUF167"/>
    <property type="match status" value="1"/>
</dbReference>
<accession>A0A1R3WPH7</accession>
<dbReference type="EMBL" id="FTPS01000001">
    <property type="protein sequence ID" value="SIT80158.1"/>
    <property type="molecule type" value="Genomic_DNA"/>
</dbReference>
<dbReference type="GO" id="GO:0005737">
    <property type="term" value="C:cytoplasm"/>
    <property type="evidence" value="ECO:0007669"/>
    <property type="project" value="TreeGrafter"/>
</dbReference>
<name>A0A1R3WPH7_9RHOB</name>
<dbReference type="Proteomes" id="UP000192455">
    <property type="component" value="Unassembled WGS sequence"/>
</dbReference>
<dbReference type="HAMAP" id="MF_00634">
    <property type="entry name" value="UPF0235"/>
    <property type="match status" value="1"/>
</dbReference>
<comment type="similarity">
    <text evidence="1 2">Belongs to the UPF0235 family.</text>
</comment>
<dbReference type="SMART" id="SM01152">
    <property type="entry name" value="DUF167"/>
    <property type="match status" value="1"/>
</dbReference>
<reference evidence="3 4" key="1">
    <citation type="submission" date="2017-01" db="EMBL/GenBank/DDBJ databases">
        <authorList>
            <person name="Mah S.A."/>
            <person name="Swanson W.J."/>
            <person name="Moy G.W."/>
            <person name="Vacquier V.D."/>
        </authorList>
    </citation>
    <scope>NUCLEOTIDE SEQUENCE [LARGE SCALE GENOMIC DNA]</scope>
    <source>
        <strain evidence="3 4">DSM 21219</strain>
    </source>
</reference>
<dbReference type="OrthoDB" id="3176309at2"/>
<evidence type="ECO:0000313" key="4">
    <source>
        <dbReference type="Proteomes" id="UP000192455"/>
    </source>
</evidence>
<protein>
    <recommendedName>
        <fullName evidence="2">UPF0235 protein SAMN05421849_1263</fullName>
    </recommendedName>
</protein>
<dbReference type="PANTHER" id="PTHR13420:SF7">
    <property type="entry name" value="UPF0235 PROTEIN C15ORF40"/>
    <property type="match status" value="1"/>
</dbReference>
<sequence>MARAKLRDVPDLSDLARPGAEIAVRVTPGARQAAVTREGGLVRIAVTVPPADGAANAAVLRLLAQAMGVAPSCLEIRRGHRGRDKVISYSG</sequence>
<dbReference type="SUPFAM" id="SSF69786">
    <property type="entry name" value="YggU-like"/>
    <property type="match status" value="1"/>
</dbReference>
<dbReference type="NCBIfam" id="TIGR00251">
    <property type="entry name" value="DUF167 family protein"/>
    <property type="match status" value="1"/>
</dbReference>
<proteinExistence type="inferred from homology"/>
<gene>
    <name evidence="3" type="ORF">SAMN05421849_1263</name>
</gene>
<evidence type="ECO:0000256" key="2">
    <source>
        <dbReference type="HAMAP-Rule" id="MF_00634"/>
    </source>
</evidence>
<evidence type="ECO:0000256" key="1">
    <source>
        <dbReference type="ARBA" id="ARBA00010364"/>
    </source>
</evidence>